<dbReference type="SUPFAM" id="SSF48264">
    <property type="entry name" value="Cytochrome P450"/>
    <property type="match status" value="1"/>
</dbReference>
<evidence type="ECO:0000256" key="5">
    <source>
        <dbReference type="ARBA" id="ARBA00022723"/>
    </source>
</evidence>
<evidence type="ECO:0000256" key="1">
    <source>
        <dbReference type="ARBA" id="ARBA00001971"/>
    </source>
</evidence>
<gene>
    <name evidence="9" type="ORF">RDB_LOCUS131936</name>
</gene>
<dbReference type="Gene3D" id="1.10.630.10">
    <property type="entry name" value="Cytochrome P450"/>
    <property type="match status" value="1"/>
</dbReference>
<accession>A0A8H3H7N5</accession>
<dbReference type="Proteomes" id="UP000663888">
    <property type="component" value="Unassembled WGS sequence"/>
</dbReference>
<keyword evidence="7" id="KW-0408">Iron</keyword>
<evidence type="ECO:0008006" key="11">
    <source>
        <dbReference type="Google" id="ProtNLM"/>
    </source>
</evidence>
<evidence type="ECO:0000256" key="7">
    <source>
        <dbReference type="ARBA" id="ARBA00023004"/>
    </source>
</evidence>
<dbReference type="GO" id="GO:0005506">
    <property type="term" value="F:iron ion binding"/>
    <property type="evidence" value="ECO:0007669"/>
    <property type="project" value="InterPro"/>
</dbReference>
<dbReference type="CDD" id="cd11065">
    <property type="entry name" value="CYP64-like"/>
    <property type="match status" value="1"/>
</dbReference>
<dbReference type="PRINTS" id="PR00463">
    <property type="entry name" value="EP450I"/>
</dbReference>
<proteinExistence type="inferred from homology"/>
<evidence type="ECO:0000313" key="9">
    <source>
        <dbReference type="EMBL" id="CAE6486149.1"/>
    </source>
</evidence>
<dbReference type="PANTHER" id="PTHR46300">
    <property type="entry name" value="P450, PUTATIVE (EUROFUNG)-RELATED-RELATED"/>
    <property type="match status" value="1"/>
</dbReference>
<organism evidence="9 10">
    <name type="scientific">Rhizoctonia solani</name>
    <dbReference type="NCBI Taxonomy" id="456999"/>
    <lineage>
        <taxon>Eukaryota</taxon>
        <taxon>Fungi</taxon>
        <taxon>Dikarya</taxon>
        <taxon>Basidiomycota</taxon>
        <taxon>Agaricomycotina</taxon>
        <taxon>Agaricomycetes</taxon>
        <taxon>Cantharellales</taxon>
        <taxon>Ceratobasidiaceae</taxon>
        <taxon>Rhizoctonia</taxon>
    </lineage>
</organism>
<keyword evidence="8" id="KW-0503">Monooxygenase</keyword>
<evidence type="ECO:0000313" key="10">
    <source>
        <dbReference type="Proteomes" id="UP000663888"/>
    </source>
</evidence>
<comment type="cofactor">
    <cofactor evidence="1">
        <name>heme</name>
        <dbReference type="ChEBI" id="CHEBI:30413"/>
    </cofactor>
</comment>
<protein>
    <recommendedName>
        <fullName evidence="11">O-methylsterigmatocystin oxidoreductase</fullName>
    </recommendedName>
</protein>
<dbReference type="InterPro" id="IPR036396">
    <property type="entry name" value="Cyt_P450_sf"/>
</dbReference>
<dbReference type="InterPro" id="IPR002401">
    <property type="entry name" value="Cyt_P450_E_grp-I"/>
</dbReference>
<dbReference type="GO" id="GO:0016705">
    <property type="term" value="F:oxidoreductase activity, acting on paired donors, with incorporation or reduction of molecular oxygen"/>
    <property type="evidence" value="ECO:0007669"/>
    <property type="project" value="InterPro"/>
</dbReference>
<comment type="similarity">
    <text evidence="3">Belongs to the cytochrome P450 family.</text>
</comment>
<dbReference type="Pfam" id="PF00067">
    <property type="entry name" value="p450"/>
    <property type="match status" value="1"/>
</dbReference>
<evidence type="ECO:0000256" key="3">
    <source>
        <dbReference type="ARBA" id="ARBA00010617"/>
    </source>
</evidence>
<evidence type="ECO:0000256" key="6">
    <source>
        <dbReference type="ARBA" id="ARBA00023002"/>
    </source>
</evidence>
<comment type="pathway">
    <text evidence="2">Secondary metabolite biosynthesis.</text>
</comment>
<dbReference type="PANTHER" id="PTHR46300:SF7">
    <property type="entry name" value="P450, PUTATIVE (EUROFUNG)-RELATED"/>
    <property type="match status" value="1"/>
</dbReference>
<name>A0A8H3H7N5_9AGAM</name>
<keyword evidence="5" id="KW-0479">Metal-binding</keyword>
<keyword evidence="6" id="KW-0560">Oxidoreductase</keyword>
<dbReference type="InterPro" id="IPR050364">
    <property type="entry name" value="Cytochrome_P450_fung"/>
</dbReference>
<sequence>MPTIDSASVLTALGTACGAGLMLHLYFQRTGVETPLPTSPPSYPLIGHLLSMPKNNEHLGFIELGKKLQAKMFSLTVLGKTMIVLNSQEDAINLLQNRSGTYSDRMCPTMVVEPSLVNSSEFISLLGYNDRWRKSRRLMHPWLHKQASKSFHESQQREARLLVQRLLPIVGQLDSSEALFLEFFRTLSSTLMRSIYGYHLSGLDDPLLKEVLKLVDNLSKASMPTNFLVNVFPSLIYVPEWFPGAGWKRTAREWREQQEATVRDAFNWAKTRIESGTHEACILASLLAEGEKLGLSGRELDDYVSKIAITLFVGGADTTANTFLAFVMAMMLYPEAQRKAQEEIDNVIGTSRLPELEDQSQLPFTNRLIQEVLRWCPVVPIGVPHATTSEDLYQGFRIPKGAMVIGNIWAMSCDEKVYNNPEKFDPDRFLDPSVPPCPVFGFGRR</sequence>
<evidence type="ECO:0000256" key="8">
    <source>
        <dbReference type="ARBA" id="ARBA00023033"/>
    </source>
</evidence>
<evidence type="ECO:0000256" key="4">
    <source>
        <dbReference type="ARBA" id="ARBA00022617"/>
    </source>
</evidence>
<dbReference type="AlphaFoldDB" id="A0A8H3H7N5"/>
<reference evidence="9" key="1">
    <citation type="submission" date="2021-01" db="EMBL/GenBank/DDBJ databases">
        <authorList>
            <person name="Kaushik A."/>
        </authorList>
    </citation>
    <scope>NUCLEOTIDE SEQUENCE</scope>
    <source>
        <strain evidence="9">AG4-R118</strain>
    </source>
</reference>
<evidence type="ECO:0000256" key="2">
    <source>
        <dbReference type="ARBA" id="ARBA00005179"/>
    </source>
</evidence>
<dbReference type="EMBL" id="CAJMWX010001385">
    <property type="protein sequence ID" value="CAE6486149.1"/>
    <property type="molecule type" value="Genomic_DNA"/>
</dbReference>
<keyword evidence="4" id="KW-0349">Heme</keyword>
<comment type="caution">
    <text evidence="9">The sequence shown here is derived from an EMBL/GenBank/DDBJ whole genome shotgun (WGS) entry which is preliminary data.</text>
</comment>
<dbReference type="GO" id="GO:0004497">
    <property type="term" value="F:monooxygenase activity"/>
    <property type="evidence" value="ECO:0007669"/>
    <property type="project" value="UniProtKB-KW"/>
</dbReference>
<dbReference type="GO" id="GO:0020037">
    <property type="term" value="F:heme binding"/>
    <property type="evidence" value="ECO:0007669"/>
    <property type="project" value="InterPro"/>
</dbReference>
<dbReference type="InterPro" id="IPR001128">
    <property type="entry name" value="Cyt_P450"/>
</dbReference>